<reference evidence="1 2" key="1">
    <citation type="submission" date="2017-03" db="EMBL/GenBank/DDBJ databases">
        <title>Genome sequence of Clostridium oryzae DSM 28571.</title>
        <authorList>
            <person name="Poehlein A."/>
            <person name="Daniel R."/>
        </authorList>
    </citation>
    <scope>NUCLEOTIDE SEQUENCE [LARGE SCALE GENOMIC DNA]</scope>
    <source>
        <strain evidence="1 2">DSM 28571</strain>
    </source>
</reference>
<protein>
    <submittedName>
        <fullName evidence="1">Uncharacterized protein</fullName>
    </submittedName>
</protein>
<keyword evidence="2" id="KW-1185">Reference proteome</keyword>
<comment type="caution">
    <text evidence="1">The sequence shown here is derived from an EMBL/GenBank/DDBJ whole genome shotgun (WGS) entry which is preliminary data.</text>
</comment>
<evidence type="ECO:0000313" key="2">
    <source>
        <dbReference type="Proteomes" id="UP000190080"/>
    </source>
</evidence>
<name>A0A1V4ICU6_9CLOT</name>
<proteinExistence type="predicted"/>
<evidence type="ECO:0000313" key="1">
    <source>
        <dbReference type="EMBL" id="OPJ57455.1"/>
    </source>
</evidence>
<sequence>MISICPKCGNTEPEKKVTEDGKFIICHKCNNKWSFK</sequence>
<dbReference type="AlphaFoldDB" id="A0A1V4ICU6"/>
<accession>A0A1V4ICU6</accession>
<dbReference type="Proteomes" id="UP000190080">
    <property type="component" value="Unassembled WGS sequence"/>
</dbReference>
<organism evidence="1 2">
    <name type="scientific">Clostridium oryzae</name>
    <dbReference type="NCBI Taxonomy" id="1450648"/>
    <lineage>
        <taxon>Bacteria</taxon>
        <taxon>Bacillati</taxon>
        <taxon>Bacillota</taxon>
        <taxon>Clostridia</taxon>
        <taxon>Eubacteriales</taxon>
        <taxon>Clostridiaceae</taxon>
        <taxon>Clostridium</taxon>
    </lineage>
</organism>
<gene>
    <name evidence="1" type="ORF">CLORY_41040</name>
</gene>
<dbReference type="EMBL" id="MZGV01000084">
    <property type="protein sequence ID" value="OPJ57455.1"/>
    <property type="molecule type" value="Genomic_DNA"/>
</dbReference>
<dbReference type="STRING" id="1450648.CLORY_41040"/>